<evidence type="ECO:0000256" key="6">
    <source>
        <dbReference type="SAM" id="MobiDB-lite"/>
    </source>
</evidence>
<feature type="compositionally biased region" description="Acidic residues" evidence="6">
    <location>
        <begin position="461"/>
        <end position="476"/>
    </location>
</feature>
<dbReference type="InterPro" id="IPR050815">
    <property type="entry name" value="TF_fung"/>
</dbReference>
<evidence type="ECO:0000259" key="7">
    <source>
        <dbReference type="Pfam" id="PF04082"/>
    </source>
</evidence>
<comment type="caution">
    <text evidence="8">The sequence shown here is derived from an EMBL/GenBank/DDBJ whole genome shotgun (WGS) entry which is preliminary data.</text>
</comment>
<accession>A0AA38YF48</accession>
<evidence type="ECO:0000256" key="5">
    <source>
        <dbReference type="ARBA" id="ARBA00023242"/>
    </source>
</evidence>
<feature type="region of interest" description="Disordered" evidence="6">
    <location>
        <begin position="384"/>
        <end position="489"/>
    </location>
</feature>
<dbReference type="PANTHER" id="PTHR47338">
    <property type="entry name" value="ZN(II)2CYS6 TRANSCRIPTION FACTOR (EUROFUNG)-RELATED"/>
    <property type="match status" value="1"/>
</dbReference>
<dbReference type="AlphaFoldDB" id="A0AA38YF48"/>
<evidence type="ECO:0000313" key="9">
    <source>
        <dbReference type="Proteomes" id="UP001172681"/>
    </source>
</evidence>
<dbReference type="GO" id="GO:0005634">
    <property type="term" value="C:nucleus"/>
    <property type="evidence" value="ECO:0007669"/>
    <property type="project" value="UniProtKB-SubCell"/>
</dbReference>
<evidence type="ECO:0000256" key="4">
    <source>
        <dbReference type="ARBA" id="ARBA00023163"/>
    </source>
</evidence>
<dbReference type="Proteomes" id="UP001172681">
    <property type="component" value="Unassembled WGS sequence"/>
</dbReference>
<dbReference type="GO" id="GO:0000981">
    <property type="term" value="F:DNA-binding transcription factor activity, RNA polymerase II-specific"/>
    <property type="evidence" value="ECO:0007669"/>
    <property type="project" value="InterPro"/>
</dbReference>
<feature type="compositionally biased region" description="Low complexity" evidence="6">
    <location>
        <begin position="384"/>
        <end position="394"/>
    </location>
</feature>
<reference evidence="8" key="1">
    <citation type="submission" date="2022-10" db="EMBL/GenBank/DDBJ databases">
        <title>Culturing micro-colonial fungi from biological soil crusts in the Mojave desert and describing Neophaeococcomyces mojavensis, and introducing the new genera and species Taxawa tesnikishii.</title>
        <authorList>
            <person name="Kurbessoian T."/>
            <person name="Stajich J.E."/>
        </authorList>
    </citation>
    <scope>NUCLEOTIDE SEQUENCE</scope>
    <source>
        <strain evidence="8">TK_35</strain>
    </source>
</reference>
<keyword evidence="2" id="KW-0479">Metal-binding</keyword>
<dbReference type="EMBL" id="JAPDRN010000005">
    <property type="protein sequence ID" value="KAJ9645019.1"/>
    <property type="molecule type" value="Genomic_DNA"/>
</dbReference>
<dbReference type="GO" id="GO:0003677">
    <property type="term" value="F:DNA binding"/>
    <property type="evidence" value="ECO:0007669"/>
    <property type="project" value="InterPro"/>
</dbReference>
<dbReference type="GO" id="GO:0008270">
    <property type="term" value="F:zinc ion binding"/>
    <property type="evidence" value="ECO:0007669"/>
    <property type="project" value="InterPro"/>
</dbReference>
<name>A0AA38YF48_9EURO</name>
<organism evidence="8 9">
    <name type="scientific">Knufia peltigerae</name>
    <dbReference type="NCBI Taxonomy" id="1002370"/>
    <lineage>
        <taxon>Eukaryota</taxon>
        <taxon>Fungi</taxon>
        <taxon>Dikarya</taxon>
        <taxon>Ascomycota</taxon>
        <taxon>Pezizomycotina</taxon>
        <taxon>Eurotiomycetes</taxon>
        <taxon>Chaetothyriomycetidae</taxon>
        <taxon>Chaetothyriales</taxon>
        <taxon>Trichomeriaceae</taxon>
        <taxon>Knufia</taxon>
    </lineage>
</organism>
<dbReference type="GO" id="GO:0006351">
    <property type="term" value="P:DNA-templated transcription"/>
    <property type="evidence" value="ECO:0007669"/>
    <property type="project" value="InterPro"/>
</dbReference>
<dbReference type="Pfam" id="PF04082">
    <property type="entry name" value="Fungal_trans"/>
    <property type="match status" value="1"/>
</dbReference>
<dbReference type="InterPro" id="IPR007219">
    <property type="entry name" value="XnlR_reg_dom"/>
</dbReference>
<evidence type="ECO:0000256" key="1">
    <source>
        <dbReference type="ARBA" id="ARBA00004123"/>
    </source>
</evidence>
<keyword evidence="3" id="KW-0805">Transcription regulation</keyword>
<comment type="subcellular location">
    <subcellularLocation>
        <location evidence="1">Nucleus</location>
    </subcellularLocation>
</comment>
<feature type="domain" description="Xylanolytic transcriptional activator regulatory" evidence="7">
    <location>
        <begin position="8"/>
        <end position="113"/>
    </location>
</feature>
<evidence type="ECO:0000256" key="3">
    <source>
        <dbReference type="ARBA" id="ARBA00023015"/>
    </source>
</evidence>
<keyword evidence="9" id="KW-1185">Reference proteome</keyword>
<keyword evidence="4" id="KW-0804">Transcription</keyword>
<protein>
    <recommendedName>
        <fullName evidence="7">Xylanolytic transcriptional activator regulatory domain-containing protein</fullName>
    </recommendedName>
</protein>
<gene>
    <name evidence="8" type="ORF">H2204_001481</name>
</gene>
<dbReference type="PANTHER" id="PTHR47338:SF5">
    <property type="entry name" value="ZN(II)2CYS6 TRANSCRIPTION FACTOR (EUROFUNG)"/>
    <property type="match status" value="1"/>
</dbReference>
<dbReference type="CDD" id="cd12148">
    <property type="entry name" value="fungal_TF_MHR"/>
    <property type="match status" value="1"/>
</dbReference>
<sequence length="565" mass="62600">MVPAHMYKPSLESMQAFFLMSLAEWGKGEKDRSSTHMGIAVRMAGTLRLHREETYYLPEGAAADKVVESEVIRRTFWMLQNHEDLFSGLHSPSSFSLGDITTLLPCEEQDFAFGIAPFERAALMGTPPAIKHEELTKSPSRSLFATLIQSHNIWGQIARRVAHNEAADQQDSAGQAKASMALGKEEYLRLSALLKDFEENLPQRHQWSVWNLRGFRAQRLDLAYLSVVMMIRLSTIILRRSHVLGSFKTTTTGSTITASPMMAHARVHGSRSSAVEHETTSVTDELFHNMVILYDQIDAYFSIRSPNEGFPAFVVFCIYICGSLANHLQKSDKVFFTVENAHARATKILESSTKLLSDVQDSWPMARRWSDALLRAYQKQVMTSTTTPTTATAAVGSQHGTVRGTHGDTGGDNRRNGASRDRLPPPPPAVATTTTVIGRSTVPRSGPQSSSIPYQQQQTREDDDLGDDGNYEDYNDDSVLPPSNQTSPSGAVAYSALQQGPSASESLLSRMARGTQTMDNDEARDVVSQHSHDPWNDIFSGVSLTDNFDSELAFYTWPGGEVWEE</sequence>
<proteinExistence type="predicted"/>
<feature type="compositionally biased region" description="Basic and acidic residues" evidence="6">
    <location>
        <begin position="405"/>
        <end position="423"/>
    </location>
</feature>
<feature type="compositionally biased region" description="Low complexity" evidence="6">
    <location>
        <begin position="445"/>
        <end position="458"/>
    </location>
</feature>
<keyword evidence="5" id="KW-0539">Nucleus</keyword>
<evidence type="ECO:0000256" key="2">
    <source>
        <dbReference type="ARBA" id="ARBA00022723"/>
    </source>
</evidence>
<evidence type="ECO:0000313" key="8">
    <source>
        <dbReference type="EMBL" id="KAJ9645019.1"/>
    </source>
</evidence>